<evidence type="ECO:0000313" key="2">
    <source>
        <dbReference type="Proteomes" id="UP000192775"/>
    </source>
</evidence>
<dbReference type="RefSeq" id="WP_085021768.1">
    <property type="nucleotide sequence ID" value="NZ_BMHD01000003.1"/>
</dbReference>
<dbReference type="EMBL" id="CP020716">
    <property type="protein sequence ID" value="ARJ07633.1"/>
    <property type="molecule type" value="Genomic_DNA"/>
</dbReference>
<organism evidence="1 2">
    <name type="scientific">Cnuibacter physcomitrellae</name>
    <dbReference type="NCBI Taxonomy" id="1619308"/>
    <lineage>
        <taxon>Bacteria</taxon>
        <taxon>Bacillati</taxon>
        <taxon>Actinomycetota</taxon>
        <taxon>Actinomycetes</taxon>
        <taxon>Micrococcales</taxon>
        <taxon>Microbacteriaceae</taxon>
        <taxon>Cnuibacter</taxon>
    </lineage>
</organism>
<accession>A0A1X9LR21</accession>
<reference evidence="1 2" key="1">
    <citation type="submission" date="2017-04" db="EMBL/GenBank/DDBJ databases">
        <authorList>
            <person name="Afonso C.L."/>
            <person name="Miller P.J."/>
            <person name="Scott M.A."/>
            <person name="Spackman E."/>
            <person name="Goraichik I."/>
            <person name="Dimitrov K.M."/>
            <person name="Suarez D.L."/>
            <person name="Swayne D.E."/>
        </authorList>
    </citation>
    <scope>NUCLEOTIDE SEQUENCE [LARGE SCALE GENOMIC DNA]</scope>
    <source>
        <strain evidence="2">XA(T)</strain>
        <plasmid evidence="2">Plasmid unnamed1</plasmid>
    </source>
</reference>
<proteinExistence type="predicted"/>
<evidence type="ECO:0000313" key="1">
    <source>
        <dbReference type="EMBL" id="ARJ07633.1"/>
    </source>
</evidence>
<name>A0A1X9LR21_9MICO</name>
<gene>
    <name evidence="1" type="ORF">B5808_19845</name>
</gene>
<dbReference type="AlphaFoldDB" id="A0A1X9LR21"/>
<sequence length="106" mass="11648">MDEDYRRYPGAVSDGLYRGLRTAGLIGLIVFAAGSVLQLALTYGAGIETPSWAMAPQWIGITLFLTTSIIQSIDDRQRYKAMLEAAASAERARRNPLAFLLPSRSR</sequence>
<geneLocation type="plasmid" evidence="1">
    <name>unnamed1</name>
</geneLocation>
<dbReference type="KEGG" id="cphy:B5808_19845"/>
<dbReference type="Proteomes" id="UP000192775">
    <property type="component" value="Plasmid unnamed1"/>
</dbReference>
<keyword evidence="1" id="KW-0614">Plasmid</keyword>
<keyword evidence="2" id="KW-1185">Reference proteome</keyword>
<protein>
    <submittedName>
        <fullName evidence="1">Uncharacterized protein</fullName>
    </submittedName>
</protein>